<keyword evidence="2" id="KW-1185">Reference proteome</keyword>
<sequence length="119" mass="13188">MADGFCRGRAIWSAKFGFGRENSAVAERMFPGSTGTVGPFRYKNFGRSRSFLSRFARGARTFSVAQVEISGRARLIPSRLDRDGRPDWNLLGQNSLLRVRGQCFGADCVFTPFSPSILS</sequence>
<dbReference type="EMBL" id="CACVBM020000665">
    <property type="protein sequence ID" value="CAA7021858.1"/>
    <property type="molecule type" value="Genomic_DNA"/>
</dbReference>
<comment type="caution">
    <text evidence="1">The sequence shown here is derived from an EMBL/GenBank/DDBJ whole genome shotgun (WGS) entry which is preliminary data.</text>
</comment>
<protein>
    <submittedName>
        <fullName evidence="1">Uncharacterized protein</fullName>
    </submittedName>
</protein>
<reference evidence="1" key="1">
    <citation type="submission" date="2020-01" db="EMBL/GenBank/DDBJ databases">
        <authorList>
            <person name="Mishra B."/>
        </authorList>
    </citation>
    <scope>NUCLEOTIDE SEQUENCE [LARGE SCALE GENOMIC DNA]</scope>
</reference>
<proteinExistence type="predicted"/>
<accession>A0A6D2I4X1</accession>
<evidence type="ECO:0000313" key="2">
    <source>
        <dbReference type="Proteomes" id="UP000467841"/>
    </source>
</evidence>
<dbReference type="Proteomes" id="UP000467841">
    <property type="component" value="Unassembled WGS sequence"/>
</dbReference>
<organism evidence="1 2">
    <name type="scientific">Microthlaspi erraticum</name>
    <dbReference type="NCBI Taxonomy" id="1685480"/>
    <lineage>
        <taxon>Eukaryota</taxon>
        <taxon>Viridiplantae</taxon>
        <taxon>Streptophyta</taxon>
        <taxon>Embryophyta</taxon>
        <taxon>Tracheophyta</taxon>
        <taxon>Spermatophyta</taxon>
        <taxon>Magnoliopsida</taxon>
        <taxon>eudicotyledons</taxon>
        <taxon>Gunneridae</taxon>
        <taxon>Pentapetalae</taxon>
        <taxon>rosids</taxon>
        <taxon>malvids</taxon>
        <taxon>Brassicales</taxon>
        <taxon>Brassicaceae</taxon>
        <taxon>Coluteocarpeae</taxon>
        <taxon>Microthlaspi</taxon>
    </lineage>
</organism>
<evidence type="ECO:0000313" key="1">
    <source>
        <dbReference type="EMBL" id="CAA7021858.1"/>
    </source>
</evidence>
<gene>
    <name evidence="1" type="ORF">MERR_LOCUS9093</name>
</gene>
<dbReference type="AlphaFoldDB" id="A0A6D2I4X1"/>
<name>A0A6D2I4X1_9BRAS</name>